<evidence type="ECO:0000313" key="3">
    <source>
        <dbReference type="Proteomes" id="UP001363622"/>
    </source>
</evidence>
<dbReference type="Proteomes" id="UP001363622">
    <property type="component" value="Unassembled WGS sequence"/>
</dbReference>
<dbReference type="EMBL" id="JBBPHU010000010">
    <property type="protein sequence ID" value="KAK7512792.1"/>
    <property type="molecule type" value="Genomic_DNA"/>
</dbReference>
<evidence type="ECO:0000256" key="1">
    <source>
        <dbReference type="SAM" id="MobiDB-lite"/>
    </source>
</evidence>
<accession>A0ABR1KDD1</accession>
<proteinExistence type="predicted"/>
<keyword evidence="3" id="KW-1185">Reference proteome</keyword>
<feature type="region of interest" description="Disordered" evidence="1">
    <location>
        <begin position="1"/>
        <end position="68"/>
    </location>
</feature>
<protein>
    <submittedName>
        <fullName evidence="2">Uncharacterized protein</fullName>
    </submittedName>
</protein>
<comment type="caution">
    <text evidence="2">The sequence shown here is derived from an EMBL/GenBank/DDBJ whole genome shotgun (WGS) entry which is preliminary data.</text>
</comment>
<sequence>MSSSIAIPKPKKNKQAAMASSSSCSPASSAGASFQYGDSANTSSVSSPSSSTPAQHPHSYFTRRPSMLSSSISKSEHIVVNVGHPDAPRLITCVKASQGFDWNQDIFLPSYADYDTSDIDRRPDPVDEITLTDEEIADMFPQHQHHRQHQS</sequence>
<evidence type="ECO:0000313" key="2">
    <source>
        <dbReference type="EMBL" id="KAK7512792.1"/>
    </source>
</evidence>
<feature type="compositionally biased region" description="Low complexity" evidence="1">
    <location>
        <begin position="16"/>
        <end position="59"/>
    </location>
</feature>
<reference evidence="2 3" key="1">
    <citation type="submission" date="2024-04" db="EMBL/GenBank/DDBJ databases">
        <title>Phyllosticta paracitricarpa is synonymous to the EU quarantine fungus P. citricarpa based on phylogenomic analyses.</title>
        <authorList>
            <consortium name="Lawrence Berkeley National Laboratory"/>
            <person name="Van Ingen-Buijs V.A."/>
            <person name="Van Westerhoven A.C."/>
            <person name="Haridas S."/>
            <person name="Skiadas P."/>
            <person name="Martin F."/>
            <person name="Groenewald J.Z."/>
            <person name="Crous P.W."/>
            <person name="Seidl M.F."/>
        </authorList>
    </citation>
    <scope>NUCLEOTIDE SEQUENCE [LARGE SCALE GENOMIC DNA]</scope>
    <source>
        <strain evidence="2 3">CBS 123371</strain>
    </source>
</reference>
<organism evidence="2 3">
    <name type="scientific">Phyllosticta citriasiana</name>
    <dbReference type="NCBI Taxonomy" id="595635"/>
    <lineage>
        <taxon>Eukaryota</taxon>
        <taxon>Fungi</taxon>
        <taxon>Dikarya</taxon>
        <taxon>Ascomycota</taxon>
        <taxon>Pezizomycotina</taxon>
        <taxon>Dothideomycetes</taxon>
        <taxon>Dothideomycetes incertae sedis</taxon>
        <taxon>Botryosphaeriales</taxon>
        <taxon>Phyllostictaceae</taxon>
        <taxon>Phyllosticta</taxon>
    </lineage>
</organism>
<gene>
    <name evidence="2" type="ORF">IWZ03DRAFT_384068</name>
</gene>
<name>A0ABR1KDD1_9PEZI</name>